<evidence type="ECO:0000313" key="3">
    <source>
        <dbReference type="Proteomes" id="UP000288805"/>
    </source>
</evidence>
<keyword evidence="1" id="KW-1133">Transmembrane helix</keyword>
<dbReference type="AlphaFoldDB" id="A0A438HZY7"/>
<name>A0A438HZY7_VITVI</name>
<reference evidence="2 3" key="1">
    <citation type="journal article" date="2018" name="PLoS Genet.">
        <title>Population sequencing reveals clonal diversity and ancestral inbreeding in the grapevine cultivar Chardonnay.</title>
        <authorList>
            <person name="Roach M.J."/>
            <person name="Johnson D.L."/>
            <person name="Bohlmann J."/>
            <person name="van Vuuren H.J."/>
            <person name="Jones S.J."/>
            <person name="Pretorius I.S."/>
            <person name="Schmidt S.A."/>
            <person name="Borneman A.R."/>
        </authorList>
    </citation>
    <scope>NUCLEOTIDE SEQUENCE [LARGE SCALE GENOMIC DNA]</scope>
    <source>
        <strain evidence="3">cv. Chardonnay</strain>
        <tissue evidence="2">Leaf</tissue>
    </source>
</reference>
<keyword evidence="1" id="KW-0812">Transmembrane</keyword>
<dbReference type="PANTHER" id="PTHR48448:SF1">
    <property type="entry name" value="MUTL PROTEIN ISOFORM 1"/>
    <property type="match status" value="1"/>
</dbReference>
<organism evidence="2 3">
    <name type="scientific">Vitis vinifera</name>
    <name type="common">Grape</name>
    <dbReference type="NCBI Taxonomy" id="29760"/>
    <lineage>
        <taxon>Eukaryota</taxon>
        <taxon>Viridiplantae</taxon>
        <taxon>Streptophyta</taxon>
        <taxon>Embryophyta</taxon>
        <taxon>Tracheophyta</taxon>
        <taxon>Spermatophyta</taxon>
        <taxon>Magnoliopsida</taxon>
        <taxon>eudicotyledons</taxon>
        <taxon>Gunneridae</taxon>
        <taxon>Pentapetalae</taxon>
        <taxon>rosids</taxon>
        <taxon>Vitales</taxon>
        <taxon>Vitaceae</taxon>
        <taxon>Viteae</taxon>
        <taxon>Vitis</taxon>
    </lineage>
</organism>
<protein>
    <submittedName>
        <fullName evidence="2">DNA mismatch repair protein MSH1, mitochondrial</fullName>
    </submittedName>
</protein>
<dbReference type="EMBL" id="QGNW01000158">
    <property type="protein sequence ID" value="RVW90015.1"/>
    <property type="molecule type" value="Genomic_DNA"/>
</dbReference>
<dbReference type="InterPro" id="IPR053276">
    <property type="entry name" value="MtDNA_mismatch_repair_MutS"/>
</dbReference>
<proteinExistence type="predicted"/>
<dbReference type="Proteomes" id="UP000288805">
    <property type="component" value="Unassembled WGS sequence"/>
</dbReference>
<evidence type="ECO:0000256" key="1">
    <source>
        <dbReference type="SAM" id="Phobius"/>
    </source>
</evidence>
<keyword evidence="1" id="KW-0472">Membrane</keyword>
<evidence type="ECO:0000313" key="2">
    <source>
        <dbReference type="EMBL" id="RVW90015.1"/>
    </source>
</evidence>
<dbReference type="PANTHER" id="PTHR48448">
    <property type="entry name" value="MUTL PROTEIN ISOFORM 1"/>
    <property type="match status" value="1"/>
</dbReference>
<feature type="transmembrane region" description="Helical" evidence="1">
    <location>
        <begin position="169"/>
        <end position="189"/>
    </location>
</feature>
<sequence>MIFLDGENDQKISYHPIIPNDFFEDMESPWKGRVKRIHVEEAFAEVERAAEALSLAISEDFLPIISRIKATTAPLGGPKGEVVYAREHEAVWFKGKRFAPVAWAGTPGEEQIKQLRPAIDSKGRKVGLEWFTTVKVEDALTRYHEAGDKAKARVLELLRGLSAELQTKINILIFASMLLVIAKALFAHVRLNIRSLKSSI</sequence>
<accession>A0A438HZY7</accession>
<gene>
    <name evidence="2" type="primary">MSH1_2</name>
    <name evidence="2" type="ORF">CK203_035940</name>
</gene>
<comment type="caution">
    <text evidence="2">The sequence shown here is derived from an EMBL/GenBank/DDBJ whole genome shotgun (WGS) entry which is preliminary data.</text>
</comment>
<dbReference type="OrthoDB" id="10252754at2759"/>